<protein>
    <submittedName>
        <fullName evidence="1">Uncharacterized protein</fullName>
    </submittedName>
</protein>
<dbReference type="KEGG" id="mha:HF1_01950"/>
<proteinExistence type="predicted"/>
<dbReference type="HOGENOM" id="CLU_1914746_0_0_14"/>
<organism evidence="1 2">
    <name type="scientific">Mycoplasma haemofelis (strain Langford 1)</name>
    <name type="common">Haemobartonella felis</name>
    <dbReference type="NCBI Taxonomy" id="941640"/>
    <lineage>
        <taxon>Bacteria</taxon>
        <taxon>Bacillati</taxon>
        <taxon>Mycoplasmatota</taxon>
        <taxon>Mollicutes</taxon>
        <taxon>Mycoplasmataceae</taxon>
        <taxon>Mycoplasma</taxon>
    </lineage>
</organism>
<name>E8ZKN7_MYCHL</name>
<sequence length="132" mass="15402">MDERVWSLDVQTLTIKPINQYSPTRMRSLLLEVQKYCIQSIKEKVTEDKLIEKDTNSKETTFKSKYDSLNTHTETDGILDDTLKQLKAGYSQDTSKSKWNQLEAWCKSNYSKPFKGSEDNTFKLVKKYCVKS</sequence>
<evidence type="ECO:0000313" key="2">
    <source>
        <dbReference type="Proteomes" id="UP000008637"/>
    </source>
</evidence>
<keyword evidence="2" id="KW-1185">Reference proteome</keyword>
<accession>E8ZKN7</accession>
<gene>
    <name evidence="1" type="ordered locus">HF1_01950</name>
</gene>
<reference evidence="1 2" key="1">
    <citation type="journal article" date="2011" name="J. Bacteriol.">
        <title>Complete genome sequence of Mycoplasma haemofelis, a hemotropic mycoplasma.</title>
        <authorList>
            <person name="Barker E.N."/>
            <person name="Helps C.R."/>
            <person name="Peters I.R."/>
            <person name="Darby A.C."/>
            <person name="Radford A.D."/>
            <person name="Tasker S."/>
        </authorList>
    </citation>
    <scope>NUCLEOTIDE SEQUENCE [LARGE SCALE GENOMIC DNA]</scope>
    <source>
        <strain evidence="1 2">Langford 1</strain>
    </source>
</reference>
<dbReference type="Proteomes" id="UP000008637">
    <property type="component" value="Chromosome"/>
</dbReference>
<evidence type="ECO:0000313" key="1">
    <source>
        <dbReference type="EMBL" id="CBY92203.1"/>
    </source>
</evidence>
<dbReference type="EMBL" id="FR773153">
    <property type="protein sequence ID" value="CBY92203.1"/>
    <property type="molecule type" value="Genomic_DNA"/>
</dbReference>
<dbReference type="AlphaFoldDB" id="E8ZKN7"/>